<dbReference type="AlphaFoldDB" id="A0A291HKP5"/>
<protein>
    <recommendedName>
        <fullName evidence="3">YncI copper-binding domain-containing protein</fullName>
    </recommendedName>
</protein>
<keyword evidence="2" id="KW-0732">Signal</keyword>
<dbReference type="EMBL" id="CP012621">
    <property type="protein sequence ID" value="ATG72770.1"/>
    <property type="molecule type" value="Genomic_DNA"/>
</dbReference>
<dbReference type="KEGG" id="zdf:AN401_01980"/>
<dbReference type="Proteomes" id="UP000217763">
    <property type="component" value="Chromosome"/>
</dbReference>
<dbReference type="CDD" id="cd08545">
    <property type="entry name" value="YcnI_like"/>
    <property type="match status" value="1"/>
</dbReference>
<accession>A0A291HKP5</accession>
<dbReference type="Pfam" id="PF07987">
    <property type="entry name" value="DUF1775"/>
    <property type="match status" value="1"/>
</dbReference>
<sequence>MTIITRNTALAAALSCLWLPAASAHVTLEQPTAQPGASYKAVLRIPHGCEGEATHTLRVRIPEGFYDVKPMPKAGWTLETLTGDYARAYDNHGTVVTRGVTEIIWSGGNLPDDFYDEFVFRGRFADSLPADSRFYFPTVQECANGVARWIDTSGGEESDEPAPGLTLKAGHHH</sequence>
<feature type="chain" id="PRO_5012425829" description="YncI copper-binding domain-containing protein" evidence="2">
    <location>
        <begin position="25"/>
        <end position="173"/>
    </location>
</feature>
<dbReference type="InterPro" id="IPR038507">
    <property type="entry name" value="YcnI-like_sf"/>
</dbReference>
<reference evidence="5" key="1">
    <citation type="submission" date="2015-09" db="EMBL/GenBank/DDBJ databases">
        <authorList>
            <person name="Shao Z."/>
            <person name="Wang L."/>
        </authorList>
    </citation>
    <scope>NUCLEOTIDE SEQUENCE [LARGE SCALE GENOMIC DNA]</scope>
    <source>
        <strain evidence="5">F13-1</strain>
    </source>
</reference>
<dbReference type="RefSeq" id="WP_096778402.1">
    <property type="nucleotide sequence ID" value="NZ_CP012621.1"/>
</dbReference>
<gene>
    <name evidence="4" type="ORF">AN401_01980</name>
</gene>
<dbReference type="Gene3D" id="2.60.40.2230">
    <property type="entry name" value="Uncharacterised protein YcnI-like PF07987, DUF1775"/>
    <property type="match status" value="1"/>
</dbReference>
<evidence type="ECO:0000313" key="4">
    <source>
        <dbReference type="EMBL" id="ATG72770.1"/>
    </source>
</evidence>
<evidence type="ECO:0000259" key="3">
    <source>
        <dbReference type="Pfam" id="PF07987"/>
    </source>
</evidence>
<evidence type="ECO:0000313" key="5">
    <source>
        <dbReference type="Proteomes" id="UP000217763"/>
    </source>
</evidence>
<feature type="domain" description="YncI copper-binding" evidence="3">
    <location>
        <begin position="25"/>
        <end position="167"/>
    </location>
</feature>
<dbReference type="InterPro" id="IPR012533">
    <property type="entry name" value="YcnI-copper_dom"/>
</dbReference>
<name>A0A291HKP5_9GAMM</name>
<feature type="signal peptide" evidence="2">
    <location>
        <begin position="1"/>
        <end position="24"/>
    </location>
</feature>
<keyword evidence="5" id="KW-1185">Reference proteome</keyword>
<proteinExistence type="predicted"/>
<organism evidence="4 5">
    <name type="scientific">Zobellella denitrificans</name>
    <dbReference type="NCBI Taxonomy" id="347534"/>
    <lineage>
        <taxon>Bacteria</taxon>
        <taxon>Pseudomonadati</taxon>
        <taxon>Pseudomonadota</taxon>
        <taxon>Gammaproteobacteria</taxon>
        <taxon>Aeromonadales</taxon>
        <taxon>Aeromonadaceae</taxon>
        <taxon>Zobellella</taxon>
    </lineage>
</organism>
<feature type="region of interest" description="Disordered" evidence="1">
    <location>
        <begin position="151"/>
        <end position="173"/>
    </location>
</feature>
<evidence type="ECO:0000256" key="1">
    <source>
        <dbReference type="SAM" id="MobiDB-lite"/>
    </source>
</evidence>
<evidence type="ECO:0000256" key="2">
    <source>
        <dbReference type="SAM" id="SignalP"/>
    </source>
</evidence>